<sequence length="199" mass="22037">MELIILASLMWCFVVRPLWTLLCYCRSLMFVRVFDTPLEDIVKPYGQWMRALPRRQAYLAGSKWLRSGTGSSSQNPLEEGEDNRNNQTQNQGDGRGGIRMNSGSSVSNPKFQANISGMEGVESGNQDMARGKAGKSVQNNGPNNSKDADMVELDKEYTFNDPKRKRLDDECEPNLTDGLNGLSKNGKEAGLHGGVCLDK</sequence>
<name>A0AAD8GXL0_9APIA</name>
<keyword evidence="3" id="KW-1185">Reference proteome</keyword>
<reference evidence="2" key="2">
    <citation type="submission" date="2023-05" db="EMBL/GenBank/DDBJ databases">
        <authorList>
            <person name="Schelkunov M.I."/>
        </authorList>
    </citation>
    <scope>NUCLEOTIDE SEQUENCE</scope>
    <source>
        <strain evidence="2">Hsosn_3</strain>
        <tissue evidence="2">Leaf</tissue>
    </source>
</reference>
<evidence type="ECO:0000256" key="1">
    <source>
        <dbReference type="SAM" id="MobiDB-lite"/>
    </source>
</evidence>
<reference evidence="2" key="1">
    <citation type="submission" date="2023-02" db="EMBL/GenBank/DDBJ databases">
        <title>Genome of toxic invasive species Heracleum sosnowskyi carries increased number of genes despite the absence of recent whole-genome duplications.</title>
        <authorList>
            <person name="Schelkunov M."/>
            <person name="Shtratnikova V."/>
            <person name="Makarenko M."/>
            <person name="Klepikova A."/>
            <person name="Omelchenko D."/>
            <person name="Novikova G."/>
            <person name="Obukhova E."/>
            <person name="Bogdanov V."/>
            <person name="Penin A."/>
            <person name="Logacheva M."/>
        </authorList>
    </citation>
    <scope>NUCLEOTIDE SEQUENCE</scope>
    <source>
        <strain evidence="2">Hsosn_3</strain>
        <tissue evidence="2">Leaf</tissue>
    </source>
</reference>
<proteinExistence type="predicted"/>
<dbReference type="EMBL" id="JAUIZM010000011">
    <property type="protein sequence ID" value="KAK1357187.1"/>
    <property type="molecule type" value="Genomic_DNA"/>
</dbReference>
<organism evidence="2 3">
    <name type="scientific">Heracleum sosnowskyi</name>
    <dbReference type="NCBI Taxonomy" id="360622"/>
    <lineage>
        <taxon>Eukaryota</taxon>
        <taxon>Viridiplantae</taxon>
        <taxon>Streptophyta</taxon>
        <taxon>Embryophyta</taxon>
        <taxon>Tracheophyta</taxon>
        <taxon>Spermatophyta</taxon>
        <taxon>Magnoliopsida</taxon>
        <taxon>eudicotyledons</taxon>
        <taxon>Gunneridae</taxon>
        <taxon>Pentapetalae</taxon>
        <taxon>asterids</taxon>
        <taxon>campanulids</taxon>
        <taxon>Apiales</taxon>
        <taxon>Apiaceae</taxon>
        <taxon>Apioideae</taxon>
        <taxon>apioid superclade</taxon>
        <taxon>Tordylieae</taxon>
        <taxon>Tordyliinae</taxon>
        <taxon>Heracleum</taxon>
    </lineage>
</organism>
<gene>
    <name evidence="2" type="ORF">POM88_050443</name>
</gene>
<feature type="compositionally biased region" description="Polar residues" evidence="1">
    <location>
        <begin position="136"/>
        <end position="145"/>
    </location>
</feature>
<feature type="compositionally biased region" description="Polar residues" evidence="1">
    <location>
        <begin position="101"/>
        <end position="115"/>
    </location>
</feature>
<feature type="compositionally biased region" description="Basic and acidic residues" evidence="1">
    <location>
        <begin position="146"/>
        <end position="168"/>
    </location>
</feature>
<protein>
    <submittedName>
        <fullName evidence="2">Uncharacterized protein</fullName>
    </submittedName>
</protein>
<evidence type="ECO:0000313" key="2">
    <source>
        <dbReference type="EMBL" id="KAK1357187.1"/>
    </source>
</evidence>
<comment type="caution">
    <text evidence="2">The sequence shown here is derived from an EMBL/GenBank/DDBJ whole genome shotgun (WGS) entry which is preliminary data.</text>
</comment>
<dbReference type="Proteomes" id="UP001237642">
    <property type="component" value="Unassembled WGS sequence"/>
</dbReference>
<dbReference type="AlphaFoldDB" id="A0AAD8GXL0"/>
<accession>A0AAD8GXL0</accession>
<evidence type="ECO:0000313" key="3">
    <source>
        <dbReference type="Proteomes" id="UP001237642"/>
    </source>
</evidence>
<feature type="region of interest" description="Disordered" evidence="1">
    <location>
        <begin position="65"/>
        <end position="199"/>
    </location>
</feature>